<evidence type="ECO:0000256" key="4">
    <source>
        <dbReference type="ARBA" id="ARBA00022475"/>
    </source>
</evidence>
<dbReference type="CDD" id="cd06261">
    <property type="entry name" value="TM_PBP2"/>
    <property type="match status" value="1"/>
</dbReference>
<sequence>MKPSSSFHRHADRPLLWTLRLLSALAALIVALILLFVLREAWPALGQLGPTRFLRDPGWHPASGDGEAGYGLLPMLAGTLLSSGGAVLLAAPLGLGSALFATSYGPPRLRGPHRQLLQLLGGIPSVVVGFWGLVVLTPLIRQWHPPGQSLLAGILCLTVMILPTTALLSEQALREVPAASLQAAAALGLSRRATLEGVVLPVARGGLLSAVVLASGRALGETMAVLMVAGNVIQVPASLFDPVRTLTANIALELGYALDLHRAVLFVGGLVLMGVVAVVMALAAGLRSSPGHG</sequence>
<reference evidence="12 13" key="1">
    <citation type="submission" date="2023-12" db="EMBL/GenBank/DDBJ databases">
        <title>Baltic Sea Cyanobacteria.</title>
        <authorList>
            <person name="Delbaje E."/>
            <person name="Fewer D.P."/>
            <person name="Shishido T.K."/>
        </authorList>
    </citation>
    <scope>NUCLEOTIDE SEQUENCE [LARGE SCALE GENOMIC DNA]</scope>
    <source>
        <strain evidence="12 13">UHCC 0139</strain>
    </source>
</reference>
<evidence type="ECO:0000256" key="10">
    <source>
        <dbReference type="RuleBase" id="RU363054"/>
    </source>
</evidence>
<feature type="transmembrane region" description="Helical" evidence="9">
    <location>
        <begin position="149"/>
        <end position="168"/>
    </location>
</feature>
<proteinExistence type="inferred from homology"/>
<evidence type="ECO:0000256" key="1">
    <source>
        <dbReference type="ARBA" id="ARBA00004651"/>
    </source>
</evidence>
<comment type="function">
    <text evidence="10">Part of the binding-protein-dependent transport system for phosphate; probably responsible for the translocation of the substrate across the membrane.</text>
</comment>
<evidence type="ECO:0000256" key="6">
    <source>
        <dbReference type="ARBA" id="ARBA00022692"/>
    </source>
</evidence>
<evidence type="ECO:0000313" key="12">
    <source>
        <dbReference type="EMBL" id="MEA5390033.1"/>
    </source>
</evidence>
<dbReference type="InterPro" id="IPR000515">
    <property type="entry name" value="MetI-like"/>
</dbReference>
<evidence type="ECO:0000313" key="13">
    <source>
        <dbReference type="Proteomes" id="UP001304461"/>
    </source>
</evidence>
<dbReference type="EMBL" id="JAYGHX010000001">
    <property type="protein sequence ID" value="MEA5390033.1"/>
    <property type="molecule type" value="Genomic_DNA"/>
</dbReference>
<dbReference type="NCBIfam" id="TIGR02138">
    <property type="entry name" value="phosphate_pstC"/>
    <property type="match status" value="1"/>
</dbReference>
<evidence type="ECO:0000256" key="7">
    <source>
        <dbReference type="ARBA" id="ARBA00022989"/>
    </source>
</evidence>
<keyword evidence="7 9" id="KW-1133">Transmembrane helix</keyword>
<comment type="caution">
    <text evidence="10">Lacks conserved residue(s) required for the propagation of feature annotation.</text>
</comment>
<comment type="caution">
    <text evidence="12">The sequence shown here is derived from an EMBL/GenBank/DDBJ whole genome shotgun (WGS) entry which is preliminary data.</text>
</comment>
<feature type="transmembrane region" description="Helical" evidence="9">
    <location>
        <begin position="116"/>
        <end position="137"/>
    </location>
</feature>
<dbReference type="InterPro" id="IPR035906">
    <property type="entry name" value="MetI-like_sf"/>
</dbReference>
<dbReference type="InterPro" id="IPR011864">
    <property type="entry name" value="Phosphate_PstC"/>
</dbReference>
<dbReference type="PANTHER" id="PTHR30425">
    <property type="entry name" value="PHOSPHATE TRANSPORT SYSTEM PERMEASE PROTEIN PST"/>
    <property type="match status" value="1"/>
</dbReference>
<dbReference type="PROSITE" id="PS50928">
    <property type="entry name" value="ABC_TM1"/>
    <property type="match status" value="1"/>
</dbReference>
<evidence type="ECO:0000256" key="5">
    <source>
        <dbReference type="ARBA" id="ARBA00022592"/>
    </source>
</evidence>
<feature type="transmembrane region" description="Helical" evidence="9">
    <location>
        <begin position="21"/>
        <end position="38"/>
    </location>
</feature>
<feature type="transmembrane region" description="Helical" evidence="9">
    <location>
        <begin position="80"/>
        <end position="104"/>
    </location>
</feature>
<protein>
    <recommendedName>
        <fullName evidence="10">Phosphate transport system permease protein</fullName>
    </recommendedName>
</protein>
<dbReference type="SUPFAM" id="SSF161098">
    <property type="entry name" value="MetI-like"/>
    <property type="match status" value="1"/>
</dbReference>
<evidence type="ECO:0000256" key="9">
    <source>
        <dbReference type="RuleBase" id="RU363032"/>
    </source>
</evidence>
<dbReference type="Pfam" id="PF00528">
    <property type="entry name" value="BPD_transp_1"/>
    <property type="match status" value="1"/>
</dbReference>
<name>A0ABU5RQJ6_9CYAN</name>
<dbReference type="Gene3D" id="1.10.3720.10">
    <property type="entry name" value="MetI-like"/>
    <property type="match status" value="1"/>
</dbReference>
<keyword evidence="13" id="KW-1185">Reference proteome</keyword>
<evidence type="ECO:0000256" key="2">
    <source>
        <dbReference type="ARBA" id="ARBA00007069"/>
    </source>
</evidence>
<dbReference type="Proteomes" id="UP001304461">
    <property type="component" value="Unassembled WGS sequence"/>
</dbReference>
<keyword evidence="5 10" id="KW-0592">Phosphate transport</keyword>
<evidence type="ECO:0000259" key="11">
    <source>
        <dbReference type="PROSITE" id="PS50928"/>
    </source>
</evidence>
<gene>
    <name evidence="12" type="primary">pstC</name>
    <name evidence="12" type="ORF">VB738_02040</name>
</gene>
<comment type="similarity">
    <text evidence="2 10">Belongs to the binding-protein-dependent transport system permease family. CysTW subfamily.</text>
</comment>
<accession>A0ABU5RQJ6</accession>
<feature type="domain" description="ABC transmembrane type-1" evidence="11">
    <location>
        <begin position="76"/>
        <end position="283"/>
    </location>
</feature>
<evidence type="ECO:0000256" key="8">
    <source>
        <dbReference type="ARBA" id="ARBA00023136"/>
    </source>
</evidence>
<evidence type="ECO:0000256" key="3">
    <source>
        <dbReference type="ARBA" id="ARBA00022448"/>
    </source>
</evidence>
<keyword evidence="8 9" id="KW-0472">Membrane</keyword>
<dbReference type="PANTHER" id="PTHR30425:SF1">
    <property type="entry name" value="PHOSPHATE TRANSPORT SYSTEM PERMEASE PROTEIN PSTC"/>
    <property type="match status" value="1"/>
</dbReference>
<feature type="transmembrane region" description="Helical" evidence="9">
    <location>
        <begin position="263"/>
        <end position="286"/>
    </location>
</feature>
<keyword evidence="4 10" id="KW-1003">Cell membrane</keyword>
<keyword evidence="6 9" id="KW-0812">Transmembrane</keyword>
<dbReference type="RefSeq" id="WP_323304153.1">
    <property type="nucleotide sequence ID" value="NZ_JAYGHX010000001.1"/>
</dbReference>
<keyword evidence="3 9" id="KW-0813">Transport</keyword>
<comment type="subcellular location">
    <subcellularLocation>
        <location evidence="1 9">Cell membrane</location>
        <topology evidence="1 9">Multi-pass membrane protein</topology>
    </subcellularLocation>
</comment>
<dbReference type="InterPro" id="IPR051124">
    <property type="entry name" value="Phosphate_Transport_Permease"/>
</dbReference>
<organism evidence="12 13">
    <name type="scientific">Cyanobium gracile UHCC 0139</name>
    <dbReference type="NCBI Taxonomy" id="3110308"/>
    <lineage>
        <taxon>Bacteria</taxon>
        <taxon>Bacillati</taxon>
        <taxon>Cyanobacteriota</taxon>
        <taxon>Cyanophyceae</taxon>
        <taxon>Synechococcales</taxon>
        <taxon>Prochlorococcaceae</taxon>
        <taxon>Cyanobium</taxon>
    </lineage>
</organism>